<evidence type="ECO:0000256" key="3">
    <source>
        <dbReference type="ARBA" id="ARBA00022679"/>
    </source>
</evidence>
<dbReference type="GO" id="GO:0005524">
    <property type="term" value="F:ATP binding"/>
    <property type="evidence" value="ECO:0007669"/>
    <property type="project" value="UniProtKB-UniRule"/>
</dbReference>
<dbReference type="SUPFAM" id="SSF56112">
    <property type="entry name" value="Protein kinase-like (PK-like)"/>
    <property type="match status" value="1"/>
</dbReference>
<comment type="caution">
    <text evidence="10">The sequence shown here is derived from an EMBL/GenBank/DDBJ whole genome shotgun (WGS) entry which is preliminary data.</text>
</comment>
<keyword evidence="11" id="KW-1185">Reference proteome</keyword>
<dbReference type="PROSITE" id="PS00107">
    <property type="entry name" value="PROTEIN_KINASE_ATP"/>
    <property type="match status" value="1"/>
</dbReference>
<evidence type="ECO:0000256" key="8">
    <source>
        <dbReference type="RuleBase" id="RU000304"/>
    </source>
</evidence>
<dbReference type="EMBL" id="JABEBT010000006">
    <property type="protein sequence ID" value="KAF7639346.1"/>
    <property type="molecule type" value="Genomic_DNA"/>
</dbReference>
<dbReference type="PROSITE" id="PS00108">
    <property type="entry name" value="PROTEIN_KINASE_ST"/>
    <property type="match status" value="1"/>
</dbReference>
<reference evidence="10" key="1">
    <citation type="journal article" date="2020" name="Ecol. Evol.">
        <title>Genome structure and content of the rice root-knot nematode (Meloidogyne graminicola).</title>
        <authorList>
            <person name="Phan N.T."/>
            <person name="Danchin E.G.J."/>
            <person name="Klopp C."/>
            <person name="Perfus-Barbeoch L."/>
            <person name="Kozlowski D.K."/>
            <person name="Koutsovoulos G.D."/>
            <person name="Lopez-Roques C."/>
            <person name="Bouchez O."/>
            <person name="Zahm M."/>
            <person name="Besnard G."/>
            <person name="Bellafiore S."/>
        </authorList>
    </citation>
    <scope>NUCLEOTIDE SEQUENCE</scope>
    <source>
        <strain evidence="10">VN-18</strain>
    </source>
</reference>
<dbReference type="Gene3D" id="3.30.200.20">
    <property type="entry name" value="Phosphorylase Kinase, domain 1"/>
    <property type="match status" value="1"/>
</dbReference>
<organism evidence="10 11">
    <name type="scientific">Meloidogyne graminicola</name>
    <dbReference type="NCBI Taxonomy" id="189291"/>
    <lineage>
        <taxon>Eukaryota</taxon>
        <taxon>Metazoa</taxon>
        <taxon>Ecdysozoa</taxon>
        <taxon>Nematoda</taxon>
        <taxon>Chromadorea</taxon>
        <taxon>Rhabditida</taxon>
        <taxon>Tylenchina</taxon>
        <taxon>Tylenchomorpha</taxon>
        <taxon>Tylenchoidea</taxon>
        <taxon>Meloidogynidae</taxon>
        <taxon>Meloidogyninae</taxon>
        <taxon>Meloidogyne</taxon>
    </lineage>
</organism>
<evidence type="ECO:0000256" key="4">
    <source>
        <dbReference type="ARBA" id="ARBA00022741"/>
    </source>
</evidence>
<dbReference type="EC" id="2.7.11.1" evidence="2"/>
<keyword evidence="4 7" id="KW-0547">Nucleotide-binding</keyword>
<dbReference type="InterPro" id="IPR050660">
    <property type="entry name" value="NEK_Ser/Thr_kinase"/>
</dbReference>
<feature type="binding site" evidence="7">
    <location>
        <position position="39"/>
    </location>
    <ligand>
        <name>ATP</name>
        <dbReference type="ChEBI" id="CHEBI:30616"/>
    </ligand>
</feature>
<dbReference type="Gene3D" id="1.10.510.10">
    <property type="entry name" value="Transferase(Phosphotransferase) domain 1"/>
    <property type="match status" value="1"/>
</dbReference>
<dbReference type="InterPro" id="IPR008271">
    <property type="entry name" value="Ser/Thr_kinase_AS"/>
</dbReference>
<dbReference type="PROSITE" id="PS50011">
    <property type="entry name" value="PROTEIN_KINASE_DOM"/>
    <property type="match status" value="1"/>
</dbReference>
<protein>
    <recommendedName>
        <fullName evidence="2">non-specific serine/threonine protein kinase</fullName>
        <ecNumber evidence="2">2.7.11.1</ecNumber>
    </recommendedName>
</protein>
<evidence type="ECO:0000256" key="6">
    <source>
        <dbReference type="ARBA" id="ARBA00022840"/>
    </source>
</evidence>
<dbReference type="PANTHER" id="PTHR43671:SF13">
    <property type="entry name" value="SERINE_THREONINE-PROTEIN KINASE NEK2"/>
    <property type="match status" value="1"/>
</dbReference>
<dbReference type="OrthoDB" id="248923at2759"/>
<keyword evidence="3" id="KW-0808">Transferase</keyword>
<evidence type="ECO:0000313" key="10">
    <source>
        <dbReference type="EMBL" id="KAF7639346.1"/>
    </source>
</evidence>
<proteinExistence type="inferred from homology"/>
<sequence>MLSTDKLEKFKTISQVGNGAFGKCFLCERCSDGEQVVLKKIQLCEDAKREACIISQINHENVVRTFESYISQRSVYIVMEYMSGGTLSELINKKEKRPLKDKIVINYTTQLASALRYIHKDHQIVHRDVKPGNILLDTEHKIVKLCDFGIATKLGAGQKLKGKIGAPGTINYLAPEILEAGEYDFKADIWSLGCVVFEMVEREKAFPGLQDLSVCHKICNRIIVFPEDSKLCSLIKGLLEPKQENRPTAEDVLTLLENSIILNGIKNSGNCLNFWPISKKTIK</sequence>
<dbReference type="InterPro" id="IPR017441">
    <property type="entry name" value="Protein_kinase_ATP_BS"/>
</dbReference>
<accession>A0A8T0A222</accession>
<evidence type="ECO:0000256" key="7">
    <source>
        <dbReference type="PROSITE-ProRule" id="PRU10141"/>
    </source>
</evidence>
<dbReference type="Proteomes" id="UP000605970">
    <property type="component" value="Unassembled WGS sequence"/>
</dbReference>
<dbReference type="Pfam" id="PF00069">
    <property type="entry name" value="Pkinase"/>
    <property type="match status" value="1"/>
</dbReference>
<dbReference type="InterPro" id="IPR011009">
    <property type="entry name" value="Kinase-like_dom_sf"/>
</dbReference>
<comment type="similarity">
    <text evidence="1">Belongs to the protein kinase superfamily. NEK Ser/Thr protein kinase family. NIMA subfamily.</text>
</comment>
<dbReference type="AlphaFoldDB" id="A0A8T0A222"/>
<keyword evidence="5 10" id="KW-0418">Kinase</keyword>
<name>A0A8T0A222_9BILA</name>
<evidence type="ECO:0000313" key="11">
    <source>
        <dbReference type="Proteomes" id="UP000605970"/>
    </source>
</evidence>
<dbReference type="SMART" id="SM00220">
    <property type="entry name" value="S_TKc"/>
    <property type="match status" value="1"/>
</dbReference>
<gene>
    <name evidence="10" type="ORF">Mgra_00001310</name>
</gene>
<keyword evidence="8" id="KW-0723">Serine/threonine-protein kinase</keyword>
<evidence type="ECO:0000256" key="2">
    <source>
        <dbReference type="ARBA" id="ARBA00012513"/>
    </source>
</evidence>
<evidence type="ECO:0000259" key="9">
    <source>
        <dbReference type="PROSITE" id="PS50011"/>
    </source>
</evidence>
<dbReference type="GO" id="GO:0004674">
    <property type="term" value="F:protein serine/threonine kinase activity"/>
    <property type="evidence" value="ECO:0007669"/>
    <property type="project" value="UniProtKB-KW"/>
</dbReference>
<feature type="domain" description="Protein kinase" evidence="9">
    <location>
        <begin position="10"/>
        <end position="261"/>
    </location>
</feature>
<keyword evidence="6 7" id="KW-0067">ATP-binding</keyword>
<dbReference type="PANTHER" id="PTHR43671">
    <property type="entry name" value="SERINE/THREONINE-PROTEIN KINASE NEK"/>
    <property type="match status" value="1"/>
</dbReference>
<evidence type="ECO:0000256" key="5">
    <source>
        <dbReference type="ARBA" id="ARBA00022777"/>
    </source>
</evidence>
<evidence type="ECO:0000256" key="1">
    <source>
        <dbReference type="ARBA" id="ARBA00010886"/>
    </source>
</evidence>
<dbReference type="InterPro" id="IPR000719">
    <property type="entry name" value="Prot_kinase_dom"/>
</dbReference>